<gene>
    <name evidence="2" type="ORF">A3H09_03885</name>
</gene>
<name>A0A1F5STU3_9BACT</name>
<dbReference type="PROSITE" id="PS51186">
    <property type="entry name" value="GNAT"/>
    <property type="match status" value="1"/>
</dbReference>
<dbReference type="Proteomes" id="UP000176915">
    <property type="component" value="Unassembled WGS sequence"/>
</dbReference>
<dbReference type="SUPFAM" id="SSF55729">
    <property type="entry name" value="Acyl-CoA N-acyltransferases (Nat)"/>
    <property type="match status" value="1"/>
</dbReference>
<comment type="caution">
    <text evidence="2">The sequence shown here is derived from an EMBL/GenBank/DDBJ whole genome shotgun (WGS) entry which is preliminary data.</text>
</comment>
<evidence type="ECO:0000259" key="1">
    <source>
        <dbReference type="PROSITE" id="PS51186"/>
    </source>
</evidence>
<proteinExistence type="predicted"/>
<dbReference type="AlphaFoldDB" id="A0A1F5STU3"/>
<dbReference type="CDD" id="cd04301">
    <property type="entry name" value="NAT_SF"/>
    <property type="match status" value="1"/>
</dbReference>
<dbReference type="EMBL" id="MFFY01000059">
    <property type="protein sequence ID" value="OGF30049.1"/>
    <property type="molecule type" value="Genomic_DNA"/>
</dbReference>
<sequence>MGYYIRPAVIKDVVKIRRLISFYAAKNLMLPRDQNYLHKLLANYSVAIANGQFVGTCGFRLWQPDWLEIVSLAVKPEFQHRGIGTALIQSVINKGVSLGFSYFFTLTLVPELFEKFGFKKIGFKKIAFKAQADCRHCPKNDAGPGRGSCNEIPLELKVCA</sequence>
<organism evidence="2 3">
    <name type="scientific">Candidatus Falkowbacteria bacterium RIFCSPLOWO2_12_FULL_45_13</name>
    <dbReference type="NCBI Taxonomy" id="1797991"/>
    <lineage>
        <taxon>Bacteria</taxon>
        <taxon>Candidatus Falkowiibacteriota</taxon>
    </lineage>
</organism>
<accession>A0A1F5STU3</accession>
<protein>
    <recommendedName>
        <fullName evidence="1">N-acetyltransferase domain-containing protein</fullName>
    </recommendedName>
</protein>
<dbReference type="GO" id="GO:0016747">
    <property type="term" value="F:acyltransferase activity, transferring groups other than amino-acyl groups"/>
    <property type="evidence" value="ECO:0007669"/>
    <property type="project" value="InterPro"/>
</dbReference>
<dbReference type="Gene3D" id="3.40.630.30">
    <property type="match status" value="1"/>
</dbReference>
<dbReference type="InterPro" id="IPR000182">
    <property type="entry name" value="GNAT_dom"/>
</dbReference>
<feature type="domain" description="N-acetyltransferase" evidence="1">
    <location>
        <begin position="3"/>
        <end position="144"/>
    </location>
</feature>
<dbReference type="InterPro" id="IPR016181">
    <property type="entry name" value="Acyl_CoA_acyltransferase"/>
</dbReference>
<evidence type="ECO:0000313" key="3">
    <source>
        <dbReference type="Proteomes" id="UP000176915"/>
    </source>
</evidence>
<evidence type="ECO:0000313" key="2">
    <source>
        <dbReference type="EMBL" id="OGF30049.1"/>
    </source>
</evidence>
<reference evidence="2 3" key="1">
    <citation type="journal article" date="2016" name="Nat. Commun.">
        <title>Thousands of microbial genomes shed light on interconnected biogeochemical processes in an aquifer system.</title>
        <authorList>
            <person name="Anantharaman K."/>
            <person name="Brown C.T."/>
            <person name="Hug L.A."/>
            <person name="Sharon I."/>
            <person name="Castelle C.J."/>
            <person name="Probst A.J."/>
            <person name="Thomas B.C."/>
            <person name="Singh A."/>
            <person name="Wilkins M.J."/>
            <person name="Karaoz U."/>
            <person name="Brodie E.L."/>
            <person name="Williams K.H."/>
            <person name="Hubbard S.S."/>
            <person name="Banfield J.F."/>
        </authorList>
    </citation>
    <scope>NUCLEOTIDE SEQUENCE [LARGE SCALE GENOMIC DNA]</scope>
</reference>
<dbReference type="Pfam" id="PF00583">
    <property type="entry name" value="Acetyltransf_1"/>
    <property type="match status" value="1"/>
</dbReference>